<feature type="signal peptide" evidence="8">
    <location>
        <begin position="1"/>
        <end position="23"/>
    </location>
</feature>
<keyword evidence="7" id="KW-0998">Cell outer membrane</keyword>
<evidence type="ECO:0000256" key="3">
    <source>
        <dbReference type="ARBA" id="ARBA00022448"/>
    </source>
</evidence>
<dbReference type="InterPro" id="IPR003423">
    <property type="entry name" value="OMP_efflux"/>
</dbReference>
<keyword evidence="5" id="KW-0812">Transmembrane</keyword>
<dbReference type="PANTHER" id="PTHR30026:SF22">
    <property type="entry name" value="OUTER MEMBRANE EFFLUX PROTEIN"/>
    <property type="match status" value="1"/>
</dbReference>
<evidence type="ECO:0000256" key="7">
    <source>
        <dbReference type="ARBA" id="ARBA00023237"/>
    </source>
</evidence>
<accession>A0A418NSM6</accession>
<keyword evidence="3" id="KW-0813">Transport</keyword>
<dbReference type="InterPro" id="IPR051906">
    <property type="entry name" value="TolC-like"/>
</dbReference>
<dbReference type="Pfam" id="PF02321">
    <property type="entry name" value="OEP"/>
    <property type="match status" value="2"/>
</dbReference>
<evidence type="ECO:0008006" key="11">
    <source>
        <dbReference type="Google" id="ProtNLM"/>
    </source>
</evidence>
<name>A0A418NSM6_9SPHN</name>
<protein>
    <recommendedName>
        <fullName evidence="11">Type I secretion protein TolC</fullName>
    </recommendedName>
</protein>
<comment type="subcellular location">
    <subcellularLocation>
        <location evidence="1">Cell outer membrane</location>
    </subcellularLocation>
</comment>
<feature type="chain" id="PRO_5019316708" description="Type I secretion protein TolC" evidence="8">
    <location>
        <begin position="24"/>
        <end position="508"/>
    </location>
</feature>
<dbReference type="SUPFAM" id="SSF56954">
    <property type="entry name" value="Outer membrane efflux proteins (OEP)"/>
    <property type="match status" value="1"/>
</dbReference>
<evidence type="ECO:0000256" key="4">
    <source>
        <dbReference type="ARBA" id="ARBA00022452"/>
    </source>
</evidence>
<comment type="caution">
    <text evidence="9">The sequence shown here is derived from an EMBL/GenBank/DDBJ whole genome shotgun (WGS) entry which is preliminary data.</text>
</comment>
<evidence type="ECO:0000256" key="8">
    <source>
        <dbReference type="SAM" id="SignalP"/>
    </source>
</evidence>
<dbReference type="GO" id="GO:0009279">
    <property type="term" value="C:cell outer membrane"/>
    <property type="evidence" value="ECO:0007669"/>
    <property type="project" value="UniProtKB-SubCell"/>
</dbReference>
<comment type="similarity">
    <text evidence="2">Belongs to the outer membrane factor (OMF) (TC 1.B.17) family.</text>
</comment>
<dbReference type="GO" id="GO:1990281">
    <property type="term" value="C:efflux pump complex"/>
    <property type="evidence" value="ECO:0007669"/>
    <property type="project" value="TreeGrafter"/>
</dbReference>
<dbReference type="OrthoDB" id="9789368at2"/>
<evidence type="ECO:0000256" key="6">
    <source>
        <dbReference type="ARBA" id="ARBA00023136"/>
    </source>
</evidence>
<dbReference type="NCBIfam" id="TIGR01844">
    <property type="entry name" value="type_I_sec_TolC"/>
    <property type="match status" value="1"/>
</dbReference>
<gene>
    <name evidence="9" type="ORF">D2V07_07370</name>
</gene>
<evidence type="ECO:0000256" key="5">
    <source>
        <dbReference type="ARBA" id="ARBA00022692"/>
    </source>
</evidence>
<sequence length="508" mass="53748">MRKTLRLATALAGVGLLAAPASADTLKEALAQAYFDNPSLEAARAQLRATDENVVIQRSARLPSLDTTGGYTEFITGGTGVAARQATANLSLGVPLYQGGAVRNGIRAAEERVDAGRADLRGTESGLFTRVVAAYMDVILNEALVTLSANNVEVLSVNLEATSDRFQIGDLTRTDVAQSESRLALARGDLRTARANLVQARETYIELVGEAPTDLEPPPPLPGLPDSPAQAVAVALDNNPDLIAAQQRADASEYDIAVAGAGRLPRFEVVGGPGYTNFLGSRTTIPGSGAAADQDDLGIQAGVRMTLPLFQGGRVAAQQRQATAQAQAALEQVIATERNVIAQVRASYSSWRAALAIIASSQAAVDAAALSLEGVRAENTVGNRTVLDILDAQQELLRAQVQLVTARRNAYVAGFSLLAAMGKAEARDLGLGEEGVLYDPVDNYDRVRDIIWDWQRDPEPVATSSRTVDIPAADGEVVDENPLEEFDTEIIDYSDTAPPPLETPETNP</sequence>
<organism evidence="9 10">
    <name type="scientific">Aurantiacibacter zhengii</name>
    <dbReference type="NCBI Taxonomy" id="2307003"/>
    <lineage>
        <taxon>Bacteria</taxon>
        <taxon>Pseudomonadati</taxon>
        <taxon>Pseudomonadota</taxon>
        <taxon>Alphaproteobacteria</taxon>
        <taxon>Sphingomonadales</taxon>
        <taxon>Erythrobacteraceae</taxon>
        <taxon>Aurantiacibacter</taxon>
    </lineage>
</organism>
<dbReference type="GO" id="GO:0015562">
    <property type="term" value="F:efflux transmembrane transporter activity"/>
    <property type="evidence" value="ECO:0007669"/>
    <property type="project" value="InterPro"/>
</dbReference>
<dbReference type="EMBL" id="QXFL01000003">
    <property type="protein sequence ID" value="RIV86536.1"/>
    <property type="molecule type" value="Genomic_DNA"/>
</dbReference>
<evidence type="ECO:0000256" key="2">
    <source>
        <dbReference type="ARBA" id="ARBA00007613"/>
    </source>
</evidence>
<dbReference type="PANTHER" id="PTHR30026">
    <property type="entry name" value="OUTER MEMBRANE PROTEIN TOLC"/>
    <property type="match status" value="1"/>
</dbReference>
<keyword evidence="6" id="KW-0472">Membrane</keyword>
<keyword evidence="8" id="KW-0732">Signal</keyword>
<keyword evidence="4" id="KW-1134">Transmembrane beta strand</keyword>
<dbReference type="InterPro" id="IPR010130">
    <property type="entry name" value="T1SS_OMP_TolC"/>
</dbReference>
<reference evidence="9 10" key="1">
    <citation type="submission" date="2018-08" db="EMBL/GenBank/DDBJ databases">
        <title>Erythrobacter zhengii sp.nov., a bacterium isolated from deep-sea sediment.</title>
        <authorList>
            <person name="Fang C."/>
            <person name="Wu Y.-H."/>
            <person name="Sun C."/>
            <person name="Wang H."/>
            <person name="Cheng H."/>
            <person name="Meng F.-X."/>
            <person name="Wang C.-S."/>
            <person name="Xu X.-W."/>
        </authorList>
    </citation>
    <scope>NUCLEOTIDE SEQUENCE [LARGE SCALE GENOMIC DNA]</scope>
    <source>
        <strain evidence="9 10">V18</strain>
    </source>
</reference>
<evidence type="ECO:0000256" key="1">
    <source>
        <dbReference type="ARBA" id="ARBA00004442"/>
    </source>
</evidence>
<proteinExistence type="inferred from homology"/>
<dbReference type="AlphaFoldDB" id="A0A418NSM6"/>
<dbReference type="Gene3D" id="1.20.1600.10">
    <property type="entry name" value="Outer membrane efflux proteins (OEP)"/>
    <property type="match status" value="1"/>
</dbReference>
<evidence type="ECO:0000313" key="10">
    <source>
        <dbReference type="Proteomes" id="UP000286576"/>
    </source>
</evidence>
<dbReference type="RefSeq" id="WP_119586278.1">
    <property type="nucleotide sequence ID" value="NZ_CAWODQ010000022.1"/>
</dbReference>
<dbReference type="GO" id="GO:0015288">
    <property type="term" value="F:porin activity"/>
    <property type="evidence" value="ECO:0007669"/>
    <property type="project" value="TreeGrafter"/>
</dbReference>
<evidence type="ECO:0000313" key="9">
    <source>
        <dbReference type="EMBL" id="RIV86536.1"/>
    </source>
</evidence>
<keyword evidence="10" id="KW-1185">Reference proteome</keyword>
<dbReference type="Proteomes" id="UP000286576">
    <property type="component" value="Unassembled WGS sequence"/>
</dbReference>